<dbReference type="EMBL" id="CM000786">
    <property type="protein sequence ID" value="AQK43229.1"/>
    <property type="molecule type" value="Genomic_DNA"/>
</dbReference>
<evidence type="ECO:0000256" key="13">
    <source>
        <dbReference type="ARBA" id="ARBA00038949"/>
    </source>
</evidence>
<evidence type="ECO:0000256" key="11">
    <source>
        <dbReference type="ARBA" id="ARBA00023136"/>
    </source>
</evidence>
<evidence type="ECO:0000256" key="14">
    <source>
        <dbReference type="ARBA" id="ARBA00041712"/>
    </source>
</evidence>
<evidence type="ECO:0000256" key="4">
    <source>
        <dbReference type="ARBA" id="ARBA00022676"/>
    </source>
</evidence>
<dbReference type="CDD" id="cd02514">
    <property type="entry name" value="GT13_GLCNAC-TI"/>
    <property type="match status" value="1"/>
</dbReference>
<keyword evidence="5 18" id="KW-0808">Transferase</keyword>
<dbReference type="InterPro" id="IPR029044">
    <property type="entry name" value="Nucleotide-diphossugar_trans"/>
</dbReference>
<evidence type="ECO:0000256" key="3">
    <source>
        <dbReference type="ARBA" id="ARBA00006492"/>
    </source>
</evidence>
<comment type="subcellular location">
    <subcellularLocation>
        <location evidence="1 16">Golgi apparatus membrane</location>
        <topology evidence="1 16">Single-pass type II membrane protein</topology>
    </subcellularLocation>
</comment>
<dbReference type="InterPro" id="IPR004139">
    <property type="entry name" value="Glyco_trans_13"/>
</dbReference>
<comment type="pathway">
    <text evidence="2 16">Protein modification; protein glycosylation.</text>
</comment>
<dbReference type="SUPFAM" id="SSF53448">
    <property type="entry name" value="Nucleotide-diphospho-sugar transferases"/>
    <property type="match status" value="1"/>
</dbReference>
<dbReference type="FunCoup" id="A0A1D6J5L6">
    <property type="interactions" value="1990"/>
</dbReference>
<evidence type="ECO:0000256" key="16">
    <source>
        <dbReference type="RuleBase" id="RU368119"/>
    </source>
</evidence>
<dbReference type="GO" id="GO:0030145">
    <property type="term" value="F:manganese ion binding"/>
    <property type="evidence" value="ECO:0007669"/>
    <property type="project" value="UniProtKB-UniRule"/>
</dbReference>
<keyword evidence="6" id="KW-0812">Transmembrane</keyword>
<dbReference type="PANTHER" id="PTHR10468:SF0">
    <property type="entry name" value="ALPHA-1,3-MANNOSYL-GLYCOPROTEIN 2-BETA-N-ACETYLGLUCOSAMINYLTRANSFERASE"/>
    <property type="match status" value="1"/>
</dbReference>
<dbReference type="GO" id="GO:0003827">
    <property type="term" value="F:alpha-1,3-mannosylglycoprotein 2-beta-N-acetylglucosaminyltransferase activity"/>
    <property type="evidence" value="ECO:0007669"/>
    <property type="project" value="UniProtKB-UniRule"/>
</dbReference>
<dbReference type="Gene3D" id="3.90.550.10">
    <property type="entry name" value="Spore Coat Polysaccharide Biosynthesis Protein SpsA, Chain A"/>
    <property type="match status" value="1"/>
</dbReference>
<keyword evidence="4 16" id="KW-0328">Glycosyltransferase</keyword>
<dbReference type="UniPathway" id="UPA00378"/>
<evidence type="ECO:0000256" key="8">
    <source>
        <dbReference type="ARBA" id="ARBA00022968"/>
    </source>
</evidence>
<dbReference type="PaxDb" id="4577-GRMZM2G426275_P01"/>
<gene>
    <name evidence="18" type="ORF">ZEAMMB73_Zm00001d025232</name>
</gene>
<keyword evidence="12 16" id="KW-0464">Manganese</keyword>
<evidence type="ECO:0000256" key="1">
    <source>
        <dbReference type="ARBA" id="ARBA00004323"/>
    </source>
</evidence>
<keyword evidence="17" id="KW-0175">Coiled coil</keyword>
<evidence type="ECO:0000256" key="17">
    <source>
        <dbReference type="SAM" id="Coils"/>
    </source>
</evidence>
<comment type="cofactor">
    <cofactor evidence="16">
        <name>Mn(2+)</name>
        <dbReference type="ChEBI" id="CHEBI:29035"/>
    </cofactor>
    <text evidence="16">The cofactor is mostly bound to the substrate.</text>
</comment>
<name>A0A1D6J5L6_MAIZE</name>
<dbReference type="eggNOG" id="KOG1413">
    <property type="taxonomic scope" value="Eukaryota"/>
</dbReference>
<evidence type="ECO:0000256" key="12">
    <source>
        <dbReference type="ARBA" id="ARBA00023211"/>
    </source>
</evidence>
<dbReference type="EC" id="2.4.1.101" evidence="13 16"/>
<keyword evidence="9" id="KW-1133">Transmembrane helix</keyword>
<sequence>MARSPCDLRLLLLAAAAAFIYIQVRLFATQSHYADRLAEAERSENQCTSQLKSLIDQVSMQQEKIVALEEIKVRQDEERAHLRILIKDLEKRSVQKLLDKNVVPVAAVVIMACNRPDYLERTVESILKYQTSVASKFPLFISQDGANGAVKNKALEYKQITYMQHVDLEPVQTERPGELTAYYKIAKHYKWALDNLFIKHNFARVIILEDDMEIAPDFFDYFEAAAKLLDNDKTIMAVSSWNDNGQKQFVNDPKALYRSDFFPGLGWMLTKSTWIELSPKWPKAYPYWDDWVRLKEVHGHRQFIRPEICRTYNFGKHGSSLGQFFEQYLEPIKLNDVHIDWNSEDLSYLGEDKFSTKFGKEVASATPLRGSDAVLKAHNMAEDVRIQYDDQEGFEQIARQFGIFEEWKDGIPRTAYKGVVVFRYNSSQRRIFLVSPDSLRQLGV</sequence>
<dbReference type="AlphaFoldDB" id="A0A1D6J5L6"/>
<dbReference type="OMA" id="KGYDLSW"/>
<comment type="catalytic activity">
    <reaction evidence="15 16">
        <text>N(4)-(alpha-D-Man-(1-&gt;3)-[alpha-D-Man-(1-&gt;3)-[alpha-D-Man-(1-&gt;6)]-alpha-D-Man-(1-&gt;6)]-beta-D-Man-(1-&gt;4)-beta-D-GlcNAc-(1-&gt;4)-beta-D-GlcNAc)-L-asparaginyl-[protein] (N-glucan mannose isomer 5A1,2) + UDP-N-acetyl-alpha-D-glucosamine = N(4)-{beta-D-GlcNAc-(1-&gt;2)-alpha-D-Man-(1-&gt;3)-[alpha-D-Man-(1-&gt;3)-[alpha-D-Man-(1-&gt;6)]-alpha-D-Man-(1-&gt;6)]-beta-D-Man-(1-&gt;4)-beta-D-GlcNAc-(1-&gt;4)-beta-D-GlcNAc}-L-asparaginyl-[protein] + UDP + H(+)</text>
        <dbReference type="Rhea" id="RHEA:11456"/>
        <dbReference type="Rhea" id="RHEA-COMP:14367"/>
        <dbReference type="Rhea" id="RHEA-COMP:14368"/>
        <dbReference type="ChEBI" id="CHEBI:15378"/>
        <dbReference type="ChEBI" id="CHEBI:57705"/>
        <dbReference type="ChEBI" id="CHEBI:58223"/>
        <dbReference type="ChEBI" id="CHEBI:59087"/>
        <dbReference type="ChEBI" id="CHEBI:60625"/>
        <dbReference type="EC" id="2.4.1.101"/>
    </reaction>
</comment>
<dbReference type="IntAct" id="A0A1D6J5L6">
    <property type="interactions" value="1"/>
</dbReference>
<keyword evidence="8 16" id="KW-0735">Signal-anchor</keyword>
<evidence type="ECO:0000256" key="6">
    <source>
        <dbReference type="ARBA" id="ARBA00022692"/>
    </source>
</evidence>
<dbReference type="Gene3D" id="3.10.180.20">
    <property type="entry name" value="N-Acetylglucosaminyltransferase I, Domain 2"/>
    <property type="match status" value="1"/>
</dbReference>
<dbReference type="GO" id="GO:0000139">
    <property type="term" value="C:Golgi membrane"/>
    <property type="evidence" value="ECO:0007669"/>
    <property type="project" value="UniProtKB-SubCell"/>
</dbReference>
<comment type="function">
    <text evidence="16">Initiates complex N-linked carbohydrate formation. Essential for the conversion of high-mannose to hybrid and complex N-glycans.</text>
</comment>
<evidence type="ECO:0000256" key="15">
    <source>
        <dbReference type="ARBA" id="ARBA00049421"/>
    </source>
</evidence>
<evidence type="ECO:0000256" key="10">
    <source>
        <dbReference type="ARBA" id="ARBA00023034"/>
    </source>
</evidence>
<keyword evidence="10 16" id="KW-0333">Golgi apparatus</keyword>
<organism evidence="18">
    <name type="scientific">Zea mays</name>
    <name type="common">Maize</name>
    <dbReference type="NCBI Taxonomy" id="4577"/>
    <lineage>
        <taxon>Eukaryota</taxon>
        <taxon>Viridiplantae</taxon>
        <taxon>Streptophyta</taxon>
        <taxon>Embryophyta</taxon>
        <taxon>Tracheophyta</taxon>
        <taxon>Spermatophyta</taxon>
        <taxon>Magnoliopsida</taxon>
        <taxon>Liliopsida</taxon>
        <taxon>Poales</taxon>
        <taxon>Poaceae</taxon>
        <taxon>PACMAD clade</taxon>
        <taxon>Panicoideae</taxon>
        <taxon>Andropogonodae</taxon>
        <taxon>Andropogoneae</taxon>
        <taxon>Tripsacinae</taxon>
        <taxon>Zea</taxon>
    </lineage>
</organism>
<dbReference type="FunFam" id="3.90.550.10:FF:000090">
    <property type="entry name" value="Alpha-1,3-mannosyl-glycoprotein 2-beta-N-acetylglucosaminyltransferase"/>
    <property type="match status" value="1"/>
</dbReference>
<reference evidence="18" key="1">
    <citation type="submission" date="2015-12" db="EMBL/GenBank/DDBJ databases">
        <title>Update maize B73 reference genome by single molecule sequencing technologies.</title>
        <authorList>
            <consortium name="Maize Genome Sequencing Project"/>
            <person name="Ware D."/>
        </authorList>
    </citation>
    <scope>NUCLEOTIDE SEQUENCE</scope>
    <source>
        <tissue evidence="18">Seedling</tissue>
    </source>
</reference>
<evidence type="ECO:0000256" key="5">
    <source>
        <dbReference type="ARBA" id="ARBA00022679"/>
    </source>
</evidence>
<dbReference type="PANTHER" id="PTHR10468">
    <property type="entry name" value="PROTEIN O-LINKED-MANNOSE BETA-1,2-N-ACETYLGLUCOSAMINYLTRANSFERASE 1/ALPHA-1,3-MANNOSYL-GLYCOPROTEIN 2-BETA-N-ACETYLGLUCOSAMINYLTRANSFERASE"/>
    <property type="match status" value="1"/>
</dbReference>
<dbReference type="InterPro" id="IPR052261">
    <property type="entry name" value="Glycosyltransferase_13"/>
</dbReference>
<comment type="similarity">
    <text evidence="3 16">Belongs to the glycosyltransferase 13 family.</text>
</comment>
<evidence type="ECO:0000313" key="18">
    <source>
        <dbReference type="EMBL" id="AQK43229.1"/>
    </source>
</evidence>
<evidence type="ECO:0000256" key="9">
    <source>
        <dbReference type="ARBA" id="ARBA00022989"/>
    </source>
</evidence>
<accession>A0A1D6J5L6</accession>
<evidence type="ECO:0000256" key="7">
    <source>
        <dbReference type="ARBA" id="ARBA00022723"/>
    </source>
</evidence>
<proteinExistence type="inferred from homology"/>
<dbReference type="EMBL" id="CM000786">
    <property type="protein sequence ID" value="AQK43233.1"/>
    <property type="molecule type" value="Genomic_DNA"/>
</dbReference>
<evidence type="ECO:0000256" key="2">
    <source>
        <dbReference type="ARBA" id="ARBA00004922"/>
    </source>
</evidence>
<protein>
    <recommendedName>
        <fullName evidence="13 16">Alpha-1,3-mannosyl-glycoprotein 2-beta-N-acetylglucosaminyltransferase</fullName>
        <shortName evidence="16">GNT-I</shortName>
        <shortName evidence="16">GlcNAc-T I</shortName>
        <ecNumber evidence="13 16">2.4.1.101</ecNumber>
    </recommendedName>
    <alternativeName>
        <fullName evidence="14 16">N-glycosyl-oligosaccharide-glycoprotein N-acetylglucosaminyltransferase I</fullName>
    </alternativeName>
</protein>
<dbReference type="InParanoid" id="A0A1D6J5L6"/>
<keyword evidence="11" id="KW-0472">Membrane</keyword>
<dbReference type="Pfam" id="PF03071">
    <property type="entry name" value="GNT-I"/>
    <property type="match status" value="1"/>
</dbReference>
<feature type="coiled-coil region" evidence="17">
    <location>
        <begin position="37"/>
        <end position="92"/>
    </location>
</feature>
<keyword evidence="7 16" id="KW-0479">Metal-binding</keyword>
<dbReference type="ExpressionAtlas" id="A0A1D6J5L6">
    <property type="expression patterns" value="baseline and differential"/>
</dbReference>
<dbReference type="STRING" id="4577.A0A1D6J5L6"/>
<dbReference type="FunFam" id="3.10.180.20:FF:000002">
    <property type="entry name" value="Alpha-1,3-mannosyl-glycoprotein 2-beta-N-acetylglucosaminyltransferase"/>
    <property type="match status" value="1"/>
</dbReference>
<dbReference type="SMR" id="A0A1D6J5L6"/>